<proteinExistence type="predicted"/>
<evidence type="ECO:0000313" key="1">
    <source>
        <dbReference type="EMBL" id="DAD73323.1"/>
    </source>
</evidence>
<organism evidence="1">
    <name type="scientific">Siphoviridae sp. ctOIB27</name>
    <dbReference type="NCBI Taxonomy" id="2826308"/>
    <lineage>
        <taxon>Viruses</taxon>
        <taxon>Duplodnaviria</taxon>
        <taxon>Heunggongvirae</taxon>
        <taxon>Uroviricota</taxon>
        <taxon>Caudoviricetes</taxon>
    </lineage>
</organism>
<reference evidence="1" key="1">
    <citation type="journal article" date="2021" name="Proc. Natl. Acad. Sci. U.S.A.">
        <title>A Catalog of Tens of Thousands of Viruses from Human Metagenomes Reveals Hidden Associations with Chronic Diseases.</title>
        <authorList>
            <person name="Tisza M.J."/>
            <person name="Buck C.B."/>
        </authorList>
    </citation>
    <scope>NUCLEOTIDE SEQUENCE</scope>
    <source>
        <strain evidence="1">CtOIB27</strain>
    </source>
</reference>
<dbReference type="EMBL" id="BK014734">
    <property type="protein sequence ID" value="DAD73323.1"/>
    <property type="molecule type" value="Genomic_DNA"/>
</dbReference>
<accession>A0A8S5LTZ3</accession>
<protein>
    <submittedName>
        <fullName evidence="1">Uncharacterized protein</fullName>
    </submittedName>
</protein>
<name>A0A8S5LTZ3_9CAUD</name>
<sequence>MNGYQQAILMLLGVDTCGKFLVRCVDRWYIDAVAELFPTAPYLQHRADGKRDFWVVKSAKVHLLPSLADVTDWQGFCRGVVELQACLDLWPHKVRGKPIRSPRLRVYGQPELLTQVSSHFLAGPKKLQFLRTHTGETCALYYQSPAEVADILGSLHGEPCNHELWARWDALMQQNKPVE</sequence>